<comment type="caution">
    <text evidence="1">The sequence shown here is derived from an EMBL/GenBank/DDBJ whole genome shotgun (WGS) entry which is preliminary data.</text>
</comment>
<proteinExistence type="predicted"/>
<gene>
    <name evidence="1" type="ORF">K8W16_00075</name>
</gene>
<reference evidence="1" key="2">
    <citation type="submission" date="2021-09" db="EMBL/GenBank/DDBJ databases">
        <authorList>
            <person name="Gilroy R."/>
        </authorList>
    </citation>
    <scope>NUCLEOTIDE SEQUENCE</scope>
    <source>
        <strain evidence="1">ChiGjej2B2-19336</strain>
    </source>
</reference>
<accession>A0A921DQK7</accession>
<evidence type="ECO:0000313" key="1">
    <source>
        <dbReference type="EMBL" id="HJD96036.1"/>
    </source>
</evidence>
<dbReference type="AlphaFoldDB" id="A0A921DQK7"/>
<protein>
    <submittedName>
        <fullName evidence="1">Uncharacterized protein</fullName>
    </submittedName>
</protein>
<reference evidence="1" key="1">
    <citation type="journal article" date="2021" name="PeerJ">
        <title>Extensive microbial diversity within the chicken gut microbiome revealed by metagenomics and culture.</title>
        <authorList>
            <person name="Gilroy R."/>
            <person name="Ravi A."/>
            <person name="Getino M."/>
            <person name="Pursley I."/>
            <person name="Horton D.L."/>
            <person name="Alikhan N.F."/>
            <person name="Baker D."/>
            <person name="Gharbi K."/>
            <person name="Hall N."/>
            <person name="Watson M."/>
            <person name="Adriaenssens E.M."/>
            <person name="Foster-Nyarko E."/>
            <person name="Jarju S."/>
            <person name="Secka A."/>
            <person name="Antonio M."/>
            <person name="Oren A."/>
            <person name="Chaudhuri R.R."/>
            <person name="La Ragione R."/>
            <person name="Hildebrand F."/>
            <person name="Pallen M.J."/>
        </authorList>
    </citation>
    <scope>NUCLEOTIDE SEQUENCE</scope>
    <source>
        <strain evidence="1">ChiGjej2B2-19336</strain>
    </source>
</reference>
<evidence type="ECO:0000313" key="2">
    <source>
        <dbReference type="Proteomes" id="UP000698963"/>
    </source>
</evidence>
<dbReference type="EMBL" id="DYZA01000002">
    <property type="protein sequence ID" value="HJD96036.1"/>
    <property type="molecule type" value="Genomic_DNA"/>
</dbReference>
<name>A0A921DQK7_9BACT</name>
<organism evidence="1 2">
    <name type="scientific">Mailhella massiliensis</name>
    <dbReference type="NCBI Taxonomy" id="1903261"/>
    <lineage>
        <taxon>Bacteria</taxon>
        <taxon>Pseudomonadati</taxon>
        <taxon>Thermodesulfobacteriota</taxon>
        <taxon>Desulfovibrionia</taxon>
        <taxon>Desulfovibrionales</taxon>
        <taxon>Desulfovibrionaceae</taxon>
        <taxon>Mailhella</taxon>
    </lineage>
</organism>
<sequence>MPHLEDVPKPNLHVAARVEELLREQLEERGVNPRNLAPEDIAAGMTCHLAPDGSMTYFWKEEPLLYVTPEKREKDGEHSVYWRMFTKDDMPPSSDPS</sequence>
<dbReference type="Proteomes" id="UP000698963">
    <property type="component" value="Unassembled WGS sequence"/>
</dbReference>